<dbReference type="Proteomes" id="UP001190700">
    <property type="component" value="Unassembled WGS sequence"/>
</dbReference>
<feature type="region of interest" description="Disordered" evidence="1">
    <location>
        <begin position="98"/>
        <end position="147"/>
    </location>
</feature>
<evidence type="ECO:0000313" key="2">
    <source>
        <dbReference type="EMBL" id="KAK3234963.1"/>
    </source>
</evidence>
<gene>
    <name evidence="2" type="ORF">CYMTET_54813</name>
</gene>
<organism evidence="2 3">
    <name type="scientific">Cymbomonas tetramitiformis</name>
    <dbReference type="NCBI Taxonomy" id="36881"/>
    <lineage>
        <taxon>Eukaryota</taxon>
        <taxon>Viridiplantae</taxon>
        <taxon>Chlorophyta</taxon>
        <taxon>Pyramimonadophyceae</taxon>
        <taxon>Pyramimonadales</taxon>
        <taxon>Pyramimonadaceae</taxon>
        <taxon>Cymbomonas</taxon>
    </lineage>
</organism>
<protein>
    <submittedName>
        <fullName evidence="2">Uncharacterized protein</fullName>
    </submittedName>
</protein>
<name>A0AAE0BFE5_9CHLO</name>
<reference evidence="2 3" key="1">
    <citation type="journal article" date="2015" name="Genome Biol. Evol.">
        <title>Comparative Genomics of a Bacterivorous Green Alga Reveals Evolutionary Causalities and Consequences of Phago-Mixotrophic Mode of Nutrition.</title>
        <authorList>
            <person name="Burns J.A."/>
            <person name="Paasch A."/>
            <person name="Narechania A."/>
            <person name="Kim E."/>
        </authorList>
    </citation>
    <scope>NUCLEOTIDE SEQUENCE [LARGE SCALE GENOMIC DNA]</scope>
    <source>
        <strain evidence="2 3">PLY_AMNH</strain>
    </source>
</reference>
<comment type="caution">
    <text evidence="2">The sequence shown here is derived from an EMBL/GenBank/DDBJ whole genome shotgun (WGS) entry which is preliminary data.</text>
</comment>
<accession>A0AAE0BFE5</accession>
<proteinExistence type="predicted"/>
<evidence type="ECO:0000256" key="1">
    <source>
        <dbReference type="SAM" id="MobiDB-lite"/>
    </source>
</evidence>
<sequence length="273" mass="30489">MIAKKQLLASLDTDFYNKVITPLRLGVELAKVEPEDIFAHILEVWEQANSGRVKQHLPSAATTVGVAYSGLPSDMDVKALIKDFQFHIDAANKVLASLSDGNENDEPTTRWPAPPTGKSTGKPGVHFPPSSWRDRQNRRRDGKFHGRQRHHRFAVSPLAKGGNWSQQHGRRGEKHFGMHAVSFHFVSKAFVPECVRCPPGFWHDSANCPTADIECDECVLEQADGADGLVSDFQTPFDAEDDTSFAQLCARHDHPFVRQDEEPFTFAENIGIY</sequence>
<dbReference type="AlphaFoldDB" id="A0AAE0BFE5"/>
<feature type="compositionally biased region" description="Basic residues" evidence="1">
    <location>
        <begin position="136"/>
        <end position="147"/>
    </location>
</feature>
<dbReference type="EMBL" id="LGRX02035409">
    <property type="protein sequence ID" value="KAK3234963.1"/>
    <property type="molecule type" value="Genomic_DNA"/>
</dbReference>
<keyword evidence="3" id="KW-1185">Reference proteome</keyword>
<evidence type="ECO:0000313" key="3">
    <source>
        <dbReference type="Proteomes" id="UP001190700"/>
    </source>
</evidence>